<feature type="compositionally biased region" description="Basic and acidic residues" evidence="3">
    <location>
        <begin position="240"/>
        <end position="249"/>
    </location>
</feature>
<organism>
    <name type="scientific">Branchiostoma floridae</name>
    <name type="common">Florida lancelet</name>
    <name type="synonym">Amphioxus</name>
    <dbReference type="NCBI Taxonomy" id="7739"/>
    <lineage>
        <taxon>Eukaryota</taxon>
        <taxon>Metazoa</taxon>
        <taxon>Chordata</taxon>
        <taxon>Cephalochordata</taxon>
        <taxon>Leptocardii</taxon>
        <taxon>Amphioxiformes</taxon>
        <taxon>Branchiostomatidae</taxon>
        <taxon>Branchiostoma</taxon>
    </lineage>
</organism>
<dbReference type="SUPFAM" id="SSF52058">
    <property type="entry name" value="L domain-like"/>
    <property type="match status" value="1"/>
</dbReference>
<dbReference type="SMART" id="SM00369">
    <property type="entry name" value="LRR_TYP"/>
    <property type="match status" value="4"/>
</dbReference>
<dbReference type="InterPro" id="IPR051295">
    <property type="entry name" value="LGI_related"/>
</dbReference>
<name>C3Z973_BRAFL</name>
<dbReference type="InterPro" id="IPR001611">
    <property type="entry name" value="Leu-rich_rpt"/>
</dbReference>
<dbReference type="Pfam" id="PF13855">
    <property type="entry name" value="LRR_8"/>
    <property type="match status" value="1"/>
</dbReference>
<dbReference type="PANTHER" id="PTHR24367:SF318">
    <property type="entry name" value="LEUCINE-RICH GLIOMA-INACTIVATED PROTEIN 1-LIKE"/>
    <property type="match status" value="1"/>
</dbReference>
<dbReference type="EMBL" id="GG666598">
    <property type="protein sequence ID" value="EEN50985.1"/>
    <property type="molecule type" value="Genomic_DNA"/>
</dbReference>
<dbReference type="InterPro" id="IPR003591">
    <property type="entry name" value="Leu-rich_rpt_typical-subtyp"/>
</dbReference>
<feature type="transmembrane region" description="Helical" evidence="4">
    <location>
        <begin position="277"/>
        <end position="300"/>
    </location>
</feature>
<feature type="compositionally biased region" description="Polar residues" evidence="3">
    <location>
        <begin position="226"/>
        <end position="239"/>
    </location>
</feature>
<dbReference type="eggNOG" id="KOG0619">
    <property type="taxonomic scope" value="Eukaryota"/>
</dbReference>
<keyword evidence="2" id="KW-0677">Repeat</keyword>
<feature type="region of interest" description="Disordered" evidence="3">
    <location>
        <begin position="309"/>
        <end position="331"/>
    </location>
</feature>
<dbReference type="InterPro" id="IPR032675">
    <property type="entry name" value="LRR_dom_sf"/>
</dbReference>
<accession>C3Z973</accession>
<keyword evidence="4" id="KW-1133">Transmembrane helix</keyword>
<evidence type="ECO:0000256" key="3">
    <source>
        <dbReference type="SAM" id="MobiDB-lite"/>
    </source>
</evidence>
<keyword evidence="4" id="KW-0472">Membrane</keyword>
<feature type="region of interest" description="Disordered" evidence="3">
    <location>
        <begin position="225"/>
        <end position="249"/>
    </location>
</feature>
<dbReference type="PANTHER" id="PTHR24367">
    <property type="entry name" value="LEUCINE-RICH REPEAT-CONTAINING PROTEIN"/>
    <property type="match status" value="1"/>
</dbReference>
<evidence type="ECO:0000256" key="1">
    <source>
        <dbReference type="ARBA" id="ARBA00022614"/>
    </source>
</evidence>
<dbReference type="InParanoid" id="C3Z973"/>
<evidence type="ECO:0000256" key="2">
    <source>
        <dbReference type="ARBA" id="ARBA00022737"/>
    </source>
</evidence>
<keyword evidence="4" id="KW-0812">Transmembrane</keyword>
<gene>
    <name evidence="5" type="ORF">BRAFLDRAFT_103692</name>
</gene>
<dbReference type="AlphaFoldDB" id="C3Z973"/>
<dbReference type="Gene3D" id="3.80.10.10">
    <property type="entry name" value="Ribonuclease Inhibitor"/>
    <property type="match status" value="1"/>
</dbReference>
<reference evidence="5" key="1">
    <citation type="journal article" date="2008" name="Nature">
        <title>The amphioxus genome and the evolution of the chordate karyotype.</title>
        <authorList>
            <consortium name="US DOE Joint Genome Institute (JGI-PGF)"/>
            <person name="Putnam N.H."/>
            <person name="Butts T."/>
            <person name="Ferrier D.E.K."/>
            <person name="Furlong R.F."/>
            <person name="Hellsten U."/>
            <person name="Kawashima T."/>
            <person name="Robinson-Rechavi M."/>
            <person name="Shoguchi E."/>
            <person name="Terry A."/>
            <person name="Yu J.-K."/>
            <person name="Benito-Gutierrez E.L."/>
            <person name="Dubchak I."/>
            <person name="Garcia-Fernandez J."/>
            <person name="Gibson-Brown J.J."/>
            <person name="Grigoriev I.V."/>
            <person name="Horton A.C."/>
            <person name="de Jong P.J."/>
            <person name="Jurka J."/>
            <person name="Kapitonov V.V."/>
            <person name="Kohara Y."/>
            <person name="Kuroki Y."/>
            <person name="Lindquist E."/>
            <person name="Lucas S."/>
            <person name="Osoegawa K."/>
            <person name="Pennacchio L.A."/>
            <person name="Salamov A.A."/>
            <person name="Satou Y."/>
            <person name="Sauka-Spengler T."/>
            <person name="Schmutz J."/>
            <person name="Shin-I T."/>
            <person name="Toyoda A."/>
            <person name="Bronner-Fraser M."/>
            <person name="Fujiyama A."/>
            <person name="Holland L.Z."/>
            <person name="Holland P.W.H."/>
            <person name="Satoh N."/>
            <person name="Rokhsar D.S."/>
        </authorList>
    </citation>
    <scope>NUCLEOTIDE SEQUENCE [LARGE SCALE GENOMIC DNA]</scope>
    <source>
        <strain evidence="5">S238N-H82</strain>
        <tissue evidence="5">Testes</tissue>
    </source>
</reference>
<evidence type="ECO:0000313" key="5">
    <source>
        <dbReference type="EMBL" id="EEN50985.1"/>
    </source>
</evidence>
<proteinExistence type="predicted"/>
<sequence length="443" mass="49054">MIVIERLRSSVLLEMSFPNVSSLQLLKIEHSNVSTVQPGAFRGLRLVQSLYLVDNRISSLEPDTFLGLDSIMTLYLNKNVMTSISRYAFRGLPCISMLDLSSNLLNSVPVDALVLPKSLRATFLSKNRIATIQSHIAMELKKNRRLHVYVENNILRCNKNLTWFICNLPRLRQISADDFPTCTYPADLRGTFLATVRKDVCQNNTDWLEEEMGDANNDDAYITSPDGKTTSMEDITSSTEHTDVRSVSHQHTTEMDCAISLGGDPITKKEVSITHTLVTISAVAAPFLLLLSSAGVLFIYKRFYRGAGLEQRGQPDGTGDDHQTTTSDMAETSEKIETYAVVYADSAEMQAASGRNIVSDCQPSPSEDQTMGDSETIQPYAVTYEDEHEPDSDIQPYAVAYKKDVEQNDHFKIPLYAVSCNNPPPTAGGHVEAVSAPPEITIN</sequence>
<protein>
    <recommendedName>
        <fullName evidence="6">LRRCT domain-containing protein</fullName>
    </recommendedName>
</protein>
<evidence type="ECO:0008006" key="6">
    <source>
        <dbReference type="Google" id="ProtNLM"/>
    </source>
</evidence>
<keyword evidence="1" id="KW-0433">Leucine-rich repeat</keyword>
<evidence type="ECO:0000256" key="4">
    <source>
        <dbReference type="SAM" id="Phobius"/>
    </source>
</evidence>